<feature type="region of interest" description="Disordered" evidence="1">
    <location>
        <begin position="1"/>
        <end position="35"/>
    </location>
</feature>
<evidence type="ECO:0000313" key="3">
    <source>
        <dbReference type="Proteomes" id="UP000785200"/>
    </source>
</evidence>
<comment type="caution">
    <text evidence="2">The sequence shown here is derived from an EMBL/GenBank/DDBJ whole genome shotgun (WGS) entry which is preliminary data.</text>
</comment>
<evidence type="ECO:0000256" key="1">
    <source>
        <dbReference type="SAM" id="MobiDB-lite"/>
    </source>
</evidence>
<proteinExistence type="predicted"/>
<organism evidence="2 3">
    <name type="scientific">Hyphodiscus hymeniophilus</name>
    <dbReference type="NCBI Taxonomy" id="353542"/>
    <lineage>
        <taxon>Eukaryota</taxon>
        <taxon>Fungi</taxon>
        <taxon>Dikarya</taxon>
        <taxon>Ascomycota</taxon>
        <taxon>Pezizomycotina</taxon>
        <taxon>Leotiomycetes</taxon>
        <taxon>Helotiales</taxon>
        <taxon>Hyphodiscaceae</taxon>
        <taxon>Hyphodiscus</taxon>
    </lineage>
</organism>
<dbReference type="Proteomes" id="UP000785200">
    <property type="component" value="Unassembled WGS sequence"/>
</dbReference>
<dbReference type="AlphaFoldDB" id="A0A9P6VNW8"/>
<name>A0A9P6VNW8_9HELO</name>
<protein>
    <submittedName>
        <fullName evidence="2">Uncharacterized protein</fullName>
    </submittedName>
</protein>
<accession>A0A9P6VNW8</accession>
<keyword evidence="3" id="KW-1185">Reference proteome</keyword>
<reference evidence="2" key="1">
    <citation type="submission" date="2019-07" db="EMBL/GenBank/DDBJ databases">
        <title>Hyphodiscus hymeniophilus genome sequencing and assembly.</title>
        <authorList>
            <person name="Kramer G."/>
            <person name="Nodwell J."/>
        </authorList>
    </citation>
    <scope>NUCLEOTIDE SEQUENCE</scope>
    <source>
        <strain evidence="2">ATCC 34498</strain>
    </source>
</reference>
<evidence type="ECO:0000313" key="2">
    <source>
        <dbReference type="EMBL" id="KAG0651836.1"/>
    </source>
</evidence>
<feature type="compositionally biased region" description="Polar residues" evidence="1">
    <location>
        <begin position="23"/>
        <end position="32"/>
    </location>
</feature>
<sequence length="122" mass="13679">MAREKADGHPSVETERFAREASTLPTTVSGAHTGSKEDIFDTQTIITDNESLHLPENTKEHLIEAFATEILQQLGDEYSGTRAVRLLKALPDILKDFSQELSRQSLLGIQKNAATFVRHYRQ</sequence>
<gene>
    <name evidence="2" type="ORF">D0Z07_0864</name>
</gene>
<feature type="compositionally biased region" description="Basic and acidic residues" evidence="1">
    <location>
        <begin position="1"/>
        <end position="19"/>
    </location>
</feature>
<dbReference type="EMBL" id="VNKQ01000003">
    <property type="protein sequence ID" value="KAG0651836.1"/>
    <property type="molecule type" value="Genomic_DNA"/>
</dbReference>